<evidence type="ECO:0000313" key="3">
    <source>
        <dbReference type="Proteomes" id="UP001166286"/>
    </source>
</evidence>
<dbReference type="InterPro" id="IPR052895">
    <property type="entry name" value="HetReg/Transcr_Mod"/>
</dbReference>
<dbReference type="Proteomes" id="UP001166286">
    <property type="component" value="Unassembled WGS sequence"/>
</dbReference>
<name>A0AA39V3Z1_9LECA</name>
<proteinExistence type="predicted"/>
<dbReference type="PANTHER" id="PTHR24148:SF64">
    <property type="entry name" value="HETEROKARYON INCOMPATIBILITY DOMAIN-CONTAINING PROTEIN"/>
    <property type="match status" value="1"/>
</dbReference>
<dbReference type="Pfam" id="PF06985">
    <property type="entry name" value="HET"/>
    <property type="match status" value="1"/>
</dbReference>
<dbReference type="PANTHER" id="PTHR24148">
    <property type="entry name" value="ANKYRIN REPEAT DOMAIN-CONTAINING PROTEIN 39 HOMOLOG-RELATED"/>
    <property type="match status" value="1"/>
</dbReference>
<dbReference type="AlphaFoldDB" id="A0AA39V3Z1"/>
<evidence type="ECO:0000259" key="1">
    <source>
        <dbReference type="Pfam" id="PF06985"/>
    </source>
</evidence>
<evidence type="ECO:0000313" key="2">
    <source>
        <dbReference type="EMBL" id="KAK0510554.1"/>
    </source>
</evidence>
<keyword evidence="3" id="KW-1185">Reference proteome</keyword>
<accession>A0AA39V3Z1</accession>
<dbReference type="EMBL" id="JAFEKC020000015">
    <property type="protein sequence ID" value="KAK0510554.1"/>
    <property type="molecule type" value="Genomic_DNA"/>
</dbReference>
<gene>
    <name evidence="2" type="ORF">JMJ35_006986</name>
</gene>
<organism evidence="2 3">
    <name type="scientific">Cladonia borealis</name>
    <dbReference type="NCBI Taxonomy" id="184061"/>
    <lineage>
        <taxon>Eukaryota</taxon>
        <taxon>Fungi</taxon>
        <taxon>Dikarya</taxon>
        <taxon>Ascomycota</taxon>
        <taxon>Pezizomycotina</taxon>
        <taxon>Lecanoromycetes</taxon>
        <taxon>OSLEUM clade</taxon>
        <taxon>Lecanoromycetidae</taxon>
        <taxon>Lecanorales</taxon>
        <taxon>Lecanorineae</taxon>
        <taxon>Cladoniaceae</taxon>
        <taxon>Cladonia</taxon>
    </lineage>
</organism>
<sequence>MAPYEYSALDESASEIRLMTLLPGRFKDDIFITMETVVLTKEHVPQYEALSYVWGSTEYPTVISVEAREPKRSKSFSLFGRSRRRRLEACSHGTISVTQNLAIALPHLRKEDKPRVFWIDAICVNQRDRAERGHQVKRMAAVYSIASQVIVWLGPESQNSTSALRALDGLGSQLRVDWSTLNMTSVSTGEIITQLDDPFDDETWKSVWDLLRRPWFERLWIWQEVRLAREAYLFCGNEGVPWESLRRAILYLRRASKPEGFSHLIRCCYNLVSYGDYVAGAFDSLDIILEDTKFASCSDPRDKIFAVLSLAHKDKTRGLDPDYSKPAEAVYQNLVLHYISNINSLEILAHCNLRDDTGGMKLPTWVPDWTVPRLSETIRFSATYLNSEPRVRYQDGRVLAATGVHVAVIECLQTLPQPAGPEDYLYYDEIEDAIRALILPKIESLSLSERDATVNSLCRTLCCNLFADGFSPPTSNLASFELCRKYIHRIVDTTRDTVPENSPEEDLYLSEIRSTIRGRFLFTTVDGYIGLAPIATKPGDEVCILLGCQTPLVLRPCGDGYHKVVGDCYIDGFMEGAACLGPLPSKWQLVSRYFEEFSGYYINFLDHQTGKFQIEDPRLGLLPAGWYICDHEEKDAWSLYANDETGEETFFDPRMSPEALTARGVEMREFQLV</sequence>
<protein>
    <recommendedName>
        <fullName evidence="1">Heterokaryon incompatibility domain-containing protein</fullName>
    </recommendedName>
</protein>
<feature type="domain" description="Heterokaryon incompatibility" evidence="1">
    <location>
        <begin position="47"/>
        <end position="224"/>
    </location>
</feature>
<dbReference type="InterPro" id="IPR010730">
    <property type="entry name" value="HET"/>
</dbReference>
<dbReference type="Pfam" id="PF26639">
    <property type="entry name" value="Het-6_barrel"/>
    <property type="match status" value="1"/>
</dbReference>
<comment type="caution">
    <text evidence="2">The sequence shown here is derived from an EMBL/GenBank/DDBJ whole genome shotgun (WGS) entry which is preliminary data.</text>
</comment>
<reference evidence="2" key="1">
    <citation type="submission" date="2023-03" db="EMBL/GenBank/DDBJ databases">
        <title>Complete genome of Cladonia borealis.</title>
        <authorList>
            <person name="Park H."/>
        </authorList>
    </citation>
    <scope>NUCLEOTIDE SEQUENCE</scope>
    <source>
        <strain evidence="2">ANT050790</strain>
    </source>
</reference>